<keyword evidence="4" id="KW-1185">Reference proteome</keyword>
<gene>
    <name evidence="3" type="ORF">O0S08_11745</name>
</gene>
<keyword evidence="2" id="KW-0732">Signal</keyword>
<dbReference type="PROSITE" id="PS51257">
    <property type="entry name" value="PROKAR_LIPOPROTEIN"/>
    <property type="match status" value="1"/>
</dbReference>
<accession>A0ABY7HC85</accession>
<evidence type="ECO:0008006" key="5">
    <source>
        <dbReference type="Google" id="ProtNLM"/>
    </source>
</evidence>
<evidence type="ECO:0000256" key="2">
    <source>
        <dbReference type="SAM" id="SignalP"/>
    </source>
</evidence>
<evidence type="ECO:0000313" key="4">
    <source>
        <dbReference type="Proteomes" id="UP001164459"/>
    </source>
</evidence>
<feature type="compositionally biased region" description="Low complexity" evidence="1">
    <location>
        <begin position="31"/>
        <end position="51"/>
    </location>
</feature>
<feature type="signal peptide" evidence="2">
    <location>
        <begin position="1"/>
        <end position="22"/>
    </location>
</feature>
<sequence>MRCLIIGHTVIVAALACASACAPKDGEPGETDASSGSSTGTDGEEPTGGSSDTEEPTAGEASTCEGEPTDAAEFEFTFDWVQEEAEIDVTCEVDAVTVDAGQVTTAFTCDLGGASGAASLRFAAPPEGPVDWEAGLAVRVKWLEELEFGDLRLVQLRAAEDDGLLAVGVYGGQEGPDVQEAFAPLTYGHSSVCGAPSGDVVPAQLDFEASWGEALHLMQGQRGSLPIDAGHAFAIDVGRAEDNASAHFGLWQNVVLRRVRLGG</sequence>
<name>A0ABY7HC85_9BACT</name>
<organism evidence="3 4">
    <name type="scientific">Nannocystis punicea</name>
    <dbReference type="NCBI Taxonomy" id="2995304"/>
    <lineage>
        <taxon>Bacteria</taxon>
        <taxon>Pseudomonadati</taxon>
        <taxon>Myxococcota</taxon>
        <taxon>Polyangia</taxon>
        <taxon>Nannocystales</taxon>
        <taxon>Nannocystaceae</taxon>
        <taxon>Nannocystis</taxon>
    </lineage>
</organism>
<feature type="chain" id="PRO_5046958977" description="Lipoprotein" evidence="2">
    <location>
        <begin position="23"/>
        <end position="263"/>
    </location>
</feature>
<protein>
    <recommendedName>
        <fullName evidence="5">Lipoprotein</fullName>
    </recommendedName>
</protein>
<evidence type="ECO:0000256" key="1">
    <source>
        <dbReference type="SAM" id="MobiDB-lite"/>
    </source>
</evidence>
<proteinExistence type="predicted"/>
<evidence type="ECO:0000313" key="3">
    <source>
        <dbReference type="EMBL" id="WAS96811.1"/>
    </source>
</evidence>
<dbReference type="Proteomes" id="UP001164459">
    <property type="component" value="Chromosome"/>
</dbReference>
<dbReference type="EMBL" id="CP114040">
    <property type="protein sequence ID" value="WAS96811.1"/>
    <property type="molecule type" value="Genomic_DNA"/>
</dbReference>
<dbReference type="RefSeq" id="WP_269039175.1">
    <property type="nucleotide sequence ID" value="NZ_CP114040.1"/>
</dbReference>
<reference evidence="3" key="1">
    <citation type="submission" date="2022-11" db="EMBL/GenBank/DDBJ databases">
        <title>Minimal conservation of predation-associated metabolite biosynthetic gene clusters underscores biosynthetic potential of Myxococcota including descriptions for ten novel species: Archangium lansinium sp. nov., Myxococcus landrumus sp. nov., Nannocystis bai.</title>
        <authorList>
            <person name="Ahearne A."/>
            <person name="Stevens C."/>
            <person name="Dowd S."/>
        </authorList>
    </citation>
    <scope>NUCLEOTIDE SEQUENCE</scope>
    <source>
        <strain evidence="3">Fl3</strain>
    </source>
</reference>
<feature type="region of interest" description="Disordered" evidence="1">
    <location>
        <begin position="23"/>
        <end position="67"/>
    </location>
</feature>